<dbReference type="PANTHER" id="PTHR10120">
    <property type="entry name" value="CAAX PRENYL PROTEASE 1"/>
    <property type="match status" value="1"/>
</dbReference>
<dbReference type="InterPro" id="IPR032456">
    <property type="entry name" value="Peptidase_M48_N"/>
</dbReference>
<dbReference type="GO" id="GO:0071586">
    <property type="term" value="P:CAAX-box protein processing"/>
    <property type="evidence" value="ECO:0007669"/>
    <property type="project" value="UniProtKB-UniRule"/>
</dbReference>
<comment type="similarity">
    <text evidence="9">Belongs to the peptidase M48A family.</text>
</comment>
<feature type="binding site" evidence="8">
    <location>
        <position position="285"/>
    </location>
    <ligand>
        <name>Zn(2+)</name>
        <dbReference type="ChEBI" id="CHEBI:29105"/>
        <note>catalytic</note>
    </ligand>
</feature>
<dbReference type="InterPro" id="IPR027057">
    <property type="entry name" value="CAXX_Prtase_1"/>
</dbReference>
<dbReference type="Pfam" id="PF16491">
    <property type="entry name" value="Peptidase_M48_N"/>
    <property type="match status" value="1"/>
</dbReference>
<dbReference type="OrthoDB" id="360839at2759"/>
<feature type="domain" description="Peptidase M48" evidence="10">
    <location>
        <begin position="217"/>
        <end position="419"/>
    </location>
</feature>
<gene>
    <name evidence="12" type="ORF">ABB37_09853</name>
</gene>
<evidence type="ECO:0000256" key="3">
    <source>
        <dbReference type="ARBA" id="ARBA00022801"/>
    </source>
</evidence>
<keyword evidence="9" id="KW-0472">Membrane</keyword>
<evidence type="ECO:0000256" key="8">
    <source>
        <dbReference type="PIRSR" id="PIRSR627057-2"/>
    </source>
</evidence>
<evidence type="ECO:0000256" key="7">
    <source>
        <dbReference type="PIRSR" id="PIRSR627057-1"/>
    </source>
</evidence>
<keyword evidence="9" id="KW-0256">Endoplasmic reticulum</keyword>
<evidence type="ECO:0000259" key="10">
    <source>
        <dbReference type="Pfam" id="PF01435"/>
    </source>
</evidence>
<evidence type="ECO:0000313" key="12">
    <source>
        <dbReference type="EMBL" id="KPA73557.1"/>
    </source>
</evidence>
<keyword evidence="4 8" id="KW-0862">Zinc</keyword>
<feature type="active site" evidence="7">
    <location>
        <position position="286"/>
    </location>
</feature>
<feature type="transmembrane region" description="Helical" evidence="9">
    <location>
        <begin position="338"/>
        <end position="359"/>
    </location>
</feature>
<dbReference type="InterPro" id="IPR001915">
    <property type="entry name" value="Peptidase_M48"/>
</dbReference>
<evidence type="ECO:0000256" key="9">
    <source>
        <dbReference type="RuleBase" id="RU366005"/>
    </source>
</evidence>
<evidence type="ECO:0000256" key="6">
    <source>
        <dbReference type="ARBA" id="ARBA00044456"/>
    </source>
</evidence>
<dbReference type="VEuPathDB" id="TriTrypDB:LpyrH10_35_0680"/>
<feature type="domain" description="CAAX prenyl protease 1 N-terminal" evidence="11">
    <location>
        <begin position="29"/>
        <end position="209"/>
    </location>
</feature>
<comment type="catalytic activity">
    <reaction evidence="6 9">
        <text>Hydrolyzes the peptide bond -P2-(S-farnesyl or geranylgeranyl)C-P1'-P2'-P3'-COOH where P1' and P2' are amino acids with aliphatic side chains and P3' is any C-terminal residue.</text>
        <dbReference type="EC" id="3.4.24.84"/>
    </reaction>
</comment>
<dbReference type="AlphaFoldDB" id="A0A0M9FPU8"/>
<feature type="transmembrane region" description="Helical" evidence="9">
    <location>
        <begin position="154"/>
        <end position="174"/>
    </location>
</feature>
<keyword evidence="3 9" id="KW-0378">Hydrolase</keyword>
<name>A0A0M9FPU8_LEPPY</name>
<dbReference type="GeneID" id="26910136"/>
<dbReference type="GO" id="GO:0004222">
    <property type="term" value="F:metalloendopeptidase activity"/>
    <property type="evidence" value="ECO:0007669"/>
    <property type="project" value="UniProtKB-UniRule"/>
</dbReference>
<evidence type="ECO:0000256" key="1">
    <source>
        <dbReference type="ARBA" id="ARBA00022670"/>
    </source>
</evidence>
<accession>A0A0M9FPU8</accession>
<evidence type="ECO:0000256" key="4">
    <source>
        <dbReference type="ARBA" id="ARBA00022833"/>
    </source>
</evidence>
<comment type="function">
    <text evidence="9">Proteolytically removes the C-terminal three residues of farnesylated proteins.</text>
</comment>
<dbReference type="FunFam" id="3.30.2010.10:FF:000016">
    <property type="entry name" value="CAAX prenyl protease"/>
    <property type="match status" value="1"/>
</dbReference>
<dbReference type="GO" id="GO:0046872">
    <property type="term" value="F:metal ion binding"/>
    <property type="evidence" value="ECO:0007669"/>
    <property type="project" value="UniProtKB-UniRule"/>
</dbReference>
<reference evidence="12 13" key="1">
    <citation type="submission" date="2015-07" db="EMBL/GenBank/DDBJ databases">
        <title>High-quality genome of monoxenous trypanosomatid Leptomonas pyrrhocoris.</title>
        <authorList>
            <person name="Flegontov P."/>
            <person name="Butenko A."/>
            <person name="Firsov S."/>
            <person name="Vlcek C."/>
            <person name="Logacheva M.D."/>
            <person name="Field M."/>
            <person name="Filatov D."/>
            <person name="Flegontova O."/>
            <person name="Gerasimov E."/>
            <person name="Jackson A.P."/>
            <person name="Kelly S."/>
            <person name="Opperdoes F."/>
            <person name="O'Reilly A."/>
            <person name="Votypka J."/>
            <person name="Yurchenko V."/>
            <person name="Lukes J."/>
        </authorList>
    </citation>
    <scope>NUCLEOTIDE SEQUENCE [LARGE SCALE GENOMIC DNA]</scope>
    <source>
        <strain evidence="12">H10</strain>
    </source>
</reference>
<dbReference type="Proteomes" id="UP000037923">
    <property type="component" value="Unassembled WGS sequence"/>
</dbReference>
<dbReference type="Pfam" id="PF01435">
    <property type="entry name" value="Peptidase_M48"/>
    <property type="match status" value="1"/>
</dbReference>
<dbReference type="EC" id="3.4.24.84" evidence="9"/>
<keyword evidence="2 8" id="KW-0479">Metal-binding</keyword>
<feature type="active site" description="Proton donor" evidence="7">
    <location>
        <position position="368"/>
    </location>
</feature>
<dbReference type="GO" id="GO:0005789">
    <property type="term" value="C:endoplasmic reticulum membrane"/>
    <property type="evidence" value="ECO:0007669"/>
    <property type="project" value="UniProtKB-SubCell"/>
</dbReference>
<feature type="binding site" evidence="8">
    <location>
        <position position="364"/>
    </location>
    <ligand>
        <name>Zn(2+)</name>
        <dbReference type="ChEBI" id="CHEBI:29105"/>
        <note>catalytic</note>
    </ligand>
</feature>
<dbReference type="OMA" id="FVIEEKF"/>
<dbReference type="EMBL" id="LGTL01000035">
    <property type="protein sequence ID" value="KPA73557.1"/>
    <property type="molecule type" value="Genomic_DNA"/>
</dbReference>
<feature type="transmembrane region" description="Helical" evidence="9">
    <location>
        <begin position="180"/>
        <end position="199"/>
    </location>
</feature>
<keyword evidence="9" id="KW-1133">Transmembrane helix</keyword>
<sequence>MSAFSPFLQAATISTNAIGFWDAYLLFRQRRSYNTTEIPAYFKEKVTEEEFDKAQAYGRDSTSFSLLEHVKGLVLSNVELLLRVPARFYYYVAKRTGLTVGSFAHNYTCAVAADVVSIVLDTPFSYYDTFYLEERHGFNKTTKMEFVKDIIKSFLLRIILLYPVQTALIQFVVRQFGERFPIYFFGGMTVLMFTFMVIYPNFIMPLFNKFTPIDKESPLKKKIETLCATVHFPLKKVFVVDGSRRSHHSNAYFYGFGKNKCIVLYDTLLEQMKESDEPILAVLCHELGHWKHWHMYINLSIALAQLLGISYGAGAAVFNPRVYEAFGFHHTDPVVGMYLFLEVFFQPISALMGHVSCYISRQHEFQADRFAVSQGYGGPMKKALLVMTKENKSAITPDPLYSAMTYTHPPMLERLEALDVEMKKQK</sequence>
<feature type="transmembrane region" description="Helical" evidence="9">
    <location>
        <begin position="6"/>
        <end position="27"/>
    </location>
</feature>
<comment type="subcellular location">
    <subcellularLocation>
        <location evidence="9">Endoplasmic reticulum membrane</location>
        <topology evidence="9">Multi-pass membrane protein</topology>
    </subcellularLocation>
</comment>
<dbReference type="RefSeq" id="XP_015651996.1">
    <property type="nucleotide sequence ID" value="XM_015809514.1"/>
</dbReference>
<keyword evidence="5 9" id="KW-0482">Metalloprotease</keyword>
<proteinExistence type="inferred from homology"/>
<feature type="transmembrane region" description="Helical" evidence="9">
    <location>
        <begin position="296"/>
        <end position="318"/>
    </location>
</feature>
<comment type="caution">
    <text evidence="12">The sequence shown here is derived from an EMBL/GenBank/DDBJ whole genome shotgun (WGS) entry which is preliminary data.</text>
</comment>
<feature type="binding site" evidence="8">
    <location>
        <position position="289"/>
    </location>
    <ligand>
        <name>Zn(2+)</name>
        <dbReference type="ChEBI" id="CHEBI:29105"/>
        <note>catalytic</note>
    </ligand>
</feature>
<evidence type="ECO:0000256" key="2">
    <source>
        <dbReference type="ARBA" id="ARBA00022723"/>
    </source>
</evidence>
<keyword evidence="9" id="KW-0812">Transmembrane</keyword>
<evidence type="ECO:0000259" key="11">
    <source>
        <dbReference type="Pfam" id="PF16491"/>
    </source>
</evidence>
<comment type="cofactor">
    <cofactor evidence="8 9">
        <name>Zn(2+)</name>
        <dbReference type="ChEBI" id="CHEBI:29105"/>
    </cofactor>
    <text evidence="8 9">Binds 1 zinc ion per subunit.</text>
</comment>
<evidence type="ECO:0000256" key="5">
    <source>
        <dbReference type="ARBA" id="ARBA00023049"/>
    </source>
</evidence>
<evidence type="ECO:0000313" key="13">
    <source>
        <dbReference type="Proteomes" id="UP000037923"/>
    </source>
</evidence>
<protein>
    <recommendedName>
        <fullName evidence="9">CAAX prenyl protease</fullName>
        <ecNumber evidence="9">3.4.24.84</ecNumber>
    </recommendedName>
</protein>
<dbReference type="CDD" id="cd07343">
    <property type="entry name" value="M48A_Zmpste24p_like"/>
    <property type="match status" value="1"/>
</dbReference>
<organism evidence="12 13">
    <name type="scientific">Leptomonas pyrrhocoris</name>
    <name type="common">Firebug parasite</name>
    <dbReference type="NCBI Taxonomy" id="157538"/>
    <lineage>
        <taxon>Eukaryota</taxon>
        <taxon>Discoba</taxon>
        <taxon>Euglenozoa</taxon>
        <taxon>Kinetoplastea</taxon>
        <taxon>Metakinetoplastina</taxon>
        <taxon>Trypanosomatida</taxon>
        <taxon>Trypanosomatidae</taxon>
        <taxon>Leishmaniinae</taxon>
        <taxon>Leptomonas</taxon>
    </lineage>
</organism>
<keyword evidence="13" id="KW-1185">Reference proteome</keyword>
<dbReference type="Gene3D" id="3.30.2010.10">
    <property type="entry name" value="Metalloproteases ('zincins'), catalytic domain"/>
    <property type="match status" value="1"/>
</dbReference>
<keyword evidence="1 9" id="KW-0645">Protease</keyword>